<dbReference type="GO" id="GO:0030248">
    <property type="term" value="F:cellulose binding"/>
    <property type="evidence" value="ECO:0007669"/>
    <property type="project" value="InterPro"/>
</dbReference>
<dbReference type="InterPro" id="IPR000254">
    <property type="entry name" value="CBD"/>
</dbReference>
<accession>A0A819DQR1</accession>
<sequence>MLFFMPSINSVGIYEQCAGEGYGTFPCILGLTYFRRNKWFSSCQYSCSKTLDWECETYIAPVTTILAGWDRCGDEGWLGSNICPIGYACYARRWACAALVVPVTINSDLYSECRPYCPPTWLCETDVVGLNEQCGDEDYVDVTRCAPGLRCYVRSKWYSHCAASCPGHD</sequence>
<evidence type="ECO:0000313" key="3">
    <source>
        <dbReference type="EMBL" id="CAF3829331.1"/>
    </source>
</evidence>
<organism evidence="3 4">
    <name type="scientific">Adineta steineri</name>
    <dbReference type="NCBI Taxonomy" id="433720"/>
    <lineage>
        <taxon>Eukaryota</taxon>
        <taxon>Metazoa</taxon>
        <taxon>Spiralia</taxon>
        <taxon>Gnathifera</taxon>
        <taxon>Rotifera</taxon>
        <taxon>Eurotatoria</taxon>
        <taxon>Bdelloidea</taxon>
        <taxon>Adinetida</taxon>
        <taxon>Adinetidae</taxon>
        <taxon>Adineta</taxon>
    </lineage>
</organism>
<comment type="caution">
    <text evidence="3">The sequence shown here is derived from an EMBL/GenBank/DDBJ whole genome shotgun (WGS) entry which is preliminary data.</text>
</comment>
<dbReference type="SMART" id="SM00236">
    <property type="entry name" value="fCBD"/>
    <property type="match status" value="2"/>
</dbReference>
<dbReference type="GO" id="GO:0005576">
    <property type="term" value="C:extracellular region"/>
    <property type="evidence" value="ECO:0007669"/>
    <property type="project" value="InterPro"/>
</dbReference>
<feature type="domain" description="CBM1" evidence="2">
    <location>
        <begin position="129"/>
        <end position="162"/>
    </location>
</feature>
<feature type="domain" description="CBM1" evidence="2">
    <location>
        <begin position="12"/>
        <end position="44"/>
    </location>
</feature>
<dbReference type="EMBL" id="CAJOAY010001335">
    <property type="protein sequence ID" value="CAF3829331.1"/>
    <property type="molecule type" value="Genomic_DNA"/>
</dbReference>
<protein>
    <recommendedName>
        <fullName evidence="2">CBM1 domain-containing protein</fullName>
    </recommendedName>
</protein>
<keyword evidence="1" id="KW-0732">Signal</keyword>
<dbReference type="GO" id="GO:0005975">
    <property type="term" value="P:carbohydrate metabolic process"/>
    <property type="evidence" value="ECO:0007669"/>
    <property type="project" value="InterPro"/>
</dbReference>
<gene>
    <name evidence="3" type="ORF">OKA104_LOCUS20189</name>
</gene>
<name>A0A819DQR1_9BILA</name>
<evidence type="ECO:0000256" key="1">
    <source>
        <dbReference type="ARBA" id="ARBA00022729"/>
    </source>
</evidence>
<dbReference type="AlphaFoldDB" id="A0A819DQR1"/>
<reference evidence="3" key="1">
    <citation type="submission" date="2021-02" db="EMBL/GenBank/DDBJ databases">
        <authorList>
            <person name="Nowell W R."/>
        </authorList>
    </citation>
    <scope>NUCLEOTIDE SEQUENCE</scope>
</reference>
<evidence type="ECO:0000313" key="4">
    <source>
        <dbReference type="Proteomes" id="UP000663881"/>
    </source>
</evidence>
<dbReference type="InterPro" id="IPR035971">
    <property type="entry name" value="CBD_sf"/>
</dbReference>
<evidence type="ECO:0000259" key="2">
    <source>
        <dbReference type="SMART" id="SM00236"/>
    </source>
</evidence>
<dbReference type="Proteomes" id="UP000663881">
    <property type="component" value="Unassembled WGS sequence"/>
</dbReference>
<proteinExistence type="predicted"/>
<dbReference type="SUPFAM" id="SSF57180">
    <property type="entry name" value="Cellulose-binding domain"/>
    <property type="match status" value="1"/>
</dbReference>